<evidence type="ECO:0000256" key="2">
    <source>
        <dbReference type="SAM" id="Phobius"/>
    </source>
</evidence>
<reference evidence="4 5" key="1">
    <citation type="submission" date="2022-01" db="EMBL/GenBank/DDBJ databases">
        <title>Collection of gut derived symbiotic bacterial strains cultured from healthy donors.</title>
        <authorList>
            <person name="Lin H."/>
            <person name="Kohout C."/>
            <person name="Waligurski E."/>
            <person name="Pamer E.G."/>
        </authorList>
    </citation>
    <scope>NUCLEOTIDE SEQUENCE [LARGE SCALE GENOMIC DNA]</scope>
    <source>
        <strain evidence="4 5">DFI.7.58</strain>
    </source>
</reference>
<name>A0ABS9MIH0_9FIRM</name>
<feature type="transmembrane region" description="Helical" evidence="2">
    <location>
        <begin position="219"/>
        <end position="239"/>
    </location>
</feature>
<accession>A0ABS9MIH0</accession>
<keyword evidence="2" id="KW-0472">Membrane</keyword>
<evidence type="ECO:0000313" key="5">
    <source>
        <dbReference type="Proteomes" id="UP001298681"/>
    </source>
</evidence>
<gene>
    <name evidence="4" type="ORF">L0P57_06610</name>
</gene>
<feature type="compositionally biased region" description="Low complexity" evidence="1">
    <location>
        <begin position="613"/>
        <end position="633"/>
    </location>
</feature>
<dbReference type="RefSeq" id="WP_237966684.1">
    <property type="nucleotide sequence ID" value="NZ_JAKNHQ010000007.1"/>
</dbReference>
<dbReference type="Pfam" id="PF01841">
    <property type="entry name" value="Transglut_core"/>
    <property type="match status" value="1"/>
</dbReference>
<feature type="transmembrane region" description="Helical" evidence="2">
    <location>
        <begin position="136"/>
        <end position="157"/>
    </location>
</feature>
<proteinExistence type="predicted"/>
<evidence type="ECO:0000259" key="3">
    <source>
        <dbReference type="SMART" id="SM00460"/>
    </source>
</evidence>
<evidence type="ECO:0000256" key="1">
    <source>
        <dbReference type="SAM" id="MobiDB-lite"/>
    </source>
</evidence>
<evidence type="ECO:0000313" key="4">
    <source>
        <dbReference type="EMBL" id="MCG4610603.1"/>
    </source>
</evidence>
<dbReference type="InterPro" id="IPR052901">
    <property type="entry name" value="Bact_TGase-like"/>
</dbReference>
<feature type="transmembrane region" description="Helical" evidence="2">
    <location>
        <begin position="82"/>
        <end position="101"/>
    </location>
</feature>
<feature type="transmembrane region" description="Helical" evidence="2">
    <location>
        <begin position="189"/>
        <end position="207"/>
    </location>
</feature>
<dbReference type="InterPro" id="IPR021878">
    <property type="entry name" value="TgpA_N"/>
</dbReference>
<keyword evidence="5" id="KW-1185">Reference proteome</keyword>
<feature type="transmembrane region" description="Helical" evidence="2">
    <location>
        <begin position="56"/>
        <end position="75"/>
    </location>
</feature>
<dbReference type="Gene3D" id="3.10.620.30">
    <property type="match status" value="1"/>
</dbReference>
<sequence length="761" mass="83849">MKDGNQAGILLSQPAWKEPMHGNLSALLADTLLVLLGLFGVAQCTVSAFSIPVKPIFLSICIALFAFLFLAIFSLKRWRMPILLILSAAYCVTAYLLRTYFLQGFVISTNQVLSTISDNSRFDLPQFRVNLPVGEYTNACSVFLAFVLFFLACYVCWAVRRHSFWLALLGTAPFLLVPLGFTITPAWPSVLMLLGFWATLLLSRLCANSSFGRTAAAGRVALLVLPAVALCLIAMSILMPQDTYTRPASIESLRQELEGGIYRSSLFSQQNGALGRVSLDSAGNRQYTGQTVLRVHNPSKTPLYLHAFSGSVYTGVSWESLPDSTYAELENSLYFNPQNMAGQLLSFYSLPEEQSLLMEIQVENVAANRNCIYAPYGLASRPEELSGTAFVHDAYIRVTSPFGISDYTLQAWDIPHFPRAVNLNLISEPFYSAEAAYRSFANTYYTQLPQNLREKLQWYCTQVGIPDAETAGQEAVIYAIANLVRTSGEYTLSPGTTPEGRDFVDYFLFENQKGYCVHFASAAVALLRSQGIPARYAEGYAVTAMDYDEEGWADIPDQHAHAWAEVYTPGLGWQPLEVTPGVRLSTGELNQQAQDALSEDSSTPESEAESSSEPESSSPESSSALEDSSALGSDETTGAIPFDFRTLQHVLAGIGVAGGAVLLVVLRRIFLIKRRKKRFHSANVNQSAIAIYKYLTDLTSSGASIDPYSEELALKAKFSQHTLTEEEMNALLSDADRAAHETYRTLPAVRKLFFKYGKCLL</sequence>
<dbReference type="Proteomes" id="UP001298681">
    <property type="component" value="Unassembled WGS sequence"/>
</dbReference>
<keyword evidence="2" id="KW-0812">Transmembrane</keyword>
<dbReference type="InterPro" id="IPR038765">
    <property type="entry name" value="Papain-like_cys_pep_sf"/>
</dbReference>
<dbReference type="PANTHER" id="PTHR42736:SF1">
    <property type="entry name" value="PROTEIN-GLUTAMINE GAMMA-GLUTAMYLTRANSFERASE"/>
    <property type="match status" value="1"/>
</dbReference>
<comment type="caution">
    <text evidence="4">The sequence shown here is derived from an EMBL/GenBank/DDBJ whole genome shotgun (WGS) entry which is preliminary data.</text>
</comment>
<protein>
    <submittedName>
        <fullName evidence="4">DUF3488 and transglutaminase-like domain-containing protein</fullName>
    </submittedName>
</protein>
<feature type="domain" description="Transglutaminase-like" evidence="3">
    <location>
        <begin position="508"/>
        <end position="580"/>
    </location>
</feature>
<dbReference type="Pfam" id="PF11992">
    <property type="entry name" value="TgpA_N"/>
    <property type="match status" value="1"/>
</dbReference>
<keyword evidence="2" id="KW-1133">Transmembrane helix</keyword>
<dbReference type="SUPFAM" id="SSF54001">
    <property type="entry name" value="Cysteine proteinases"/>
    <property type="match status" value="1"/>
</dbReference>
<feature type="transmembrane region" description="Helical" evidence="2">
    <location>
        <begin position="650"/>
        <end position="670"/>
    </location>
</feature>
<feature type="region of interest" description="Disordered" evidence="1">
    <location>
        <begin position="590"/>
        <end position="633"/>
    </location>
</feature>
<dbReference type="PANTHER" id="PTHR42736">
    <property type="entry name" value="PROTEIN-GLUTAMINE GAMMA-GLUTAMYLTRANSFERASE"/>
    <property type="match status" value="1"/>
</dbReference>
<organism evidence="4 5">
    <name type="scientific">Anaeromassilibacillus senegalensis</name>
    <dbReference type="NCBI Taxonomy" id="1673717"/>
    <lineage>
        <taxon>Bacteria</taxon>
        <taxon>Bacillati</taxon>
        <taxon>Bacillota</taxon>
        <taxon>Clostridia</taxon>
        <taxon>Eubacteriales</taxon>
        <taxon>Acutalibacteraceae</taxon>
        <taxon>Anaeromassilibacillus</taxon>
    </lineage>
</organism>
<dbReference type="SMART" id="SM00460">
    <property type="entry name" value="TGc"/>
    <property type="match status" value="1"/>
</dbReference>
<feature type="transmembrane region" description="Helical" evidence="2">
    <location>
        <begin position="164"/>
        <end position="183"/>
    </location>
</feature>
<feature type="transmembrane region" description="Helical" evidence="2">
    <location>
        <begin position="27"/>
        <end position="50"/>
    </location>
</feature>
<dbReference type="InterPro" id="IPR002931">
    <property type="entry name" value="Transglutaminase-like"/>
</dbReference>
<dbReference type="EMBL" id="JAKNHQ010000007">
    <property type="protein sequence ID" value="MCG4610603.1"/>
    <property type="molecule type" value="Genomic_DNA"/>
</dbReference>